<evidence type="ECO:0000313" key="3">
    <source>
        <dbReference type="Proteomes" id="UP000708347"/>
    </source>
</evidence>
<feature type="region of interest" description="Disordered" evidence="1">
    <location>
        <begin position="1"/>
        <end position="213"/>
    </location>
</feature>
<accession>A0ABX2K304</accession>
<feature type="compositionally biased region" description="Low complexity" evidence="1">
    <location>
        <begin position="73"/>
        <end position="112"/>
    </location>
</feature>
<keyword evidence="3" id="KW-1185">Reference proteome</keyword>
<name>A0ABX2K304_9MYCO</name>
<feature type="compositionally biased region" description="Polar residues" evidence="1">
    <location>
        <begin position="113"/>
        <end position="123"/>
    </location>
</feature>
<gene>
    <name evidence="2" type="ORF">FEG63_21400</name>
</gene>
<dbReference type="EMBL" id="VBSB01000014">
    <property type="protein sequence ID" value="NTY62105.1"/>
    <property type="molecule type" value="Genomic_DNA"/>
</dbReference>
<evidence type="ECO:0000256" key="1">
    <source>
        <dbReference type="SAM" id="MobiDB-lite"/>
    </source>
</evidence>
<feature type="compositionally biased region" description="Basic and acidic residues" evidence="1">
    <location>
        <begin position="37"/>
        <end position="50"/>
    </location>
</feature>
<dbReference type="Proteomes" id="UP000708347">
    <property type="component" value="Unassembled WGS sequence"/>
</dbReference>
<proteinExistence type="predicted"/>
<organism evidence="2 3">
    <name type="scientific">Mycolicibacterium sphagni</name>
    <dbReference type="NCBI Taxonomy" id="1786"/>
    <lineage>
        <taxon>Bacteria</taxon>
        <taxon>Bacillati</taxon>
        <taxon>Actinomycetota</taxon>
        <taxon>Actinomycetes</taxon>
        <taxon>Mycobacteriales</taxon>
        <taxon>Mycobacteriaceae</taxon>
        <taxon>Mycolicibacterium</taxon>
    </lineage>
</organism>
<comment type="caution">
    <text evidence="2">The sequence shown here is derived from an EMBL/GenBank/DDBJ whole genome shotgun (WGS) entry which is preliminary data.</text>
</comment>
<reference evidence="2 3" key="1">
    <citation type="submission" date="2019-05" db="EMBL/GenBank/DDBJ databases">
        <title>Mycolicibacterium sphagni ENV482 genome assembly.</title>
        <authorList>
            <person name="Chen W."/>
            <person name="Faulkner N.W."/>
            <person name="Hyman M.R."/>
        </authorList>
    </citation>
    <scope>NUCLEOTIDE SEQUENCE [LARGE SCALE GENOMIC DNA]</scope>
    <source>
        <strain evidence="2 3">ENV482</strain>
    </source>
</reference>
<feature type="compositionally biased region" description="Basic and acidic residues" evidence="1">
    <location>
        <begin position="59"/>
        <end position="72"/>
    </location>
</feature>
<protein>
    <submittedName>
        <fullName evidence="2">Uncharacterized protein</fullName>
    </submittedName>
</protein>
<evidence type="ECO:0000313" key="2">
    <source>
        <dbReference type="EMBL" id="NTY62105.1"/>
    </source>
</evidence>
<feature type="compositionally biased region" description="Low complexity" evidence="1">
    <location>
        <begin position="135"/>
        <end position="145"/>
    </location>
</feature>
<feature type="compositionally biased region" description="Low complexity" evidence="1">
    <location>
        <begin position="294"/>
        <end position="312"/>
    </location>
</feature>
<feature type="region of interest" description="Disordered" evidence="1">
    <location>
        <begin position="280"/>
        <end position="312"/>
    </location>
</feature>
<feature type="compositionally biased region" description="Low complexity" evidence="1">
    <location>
        <begin position="1"/>
        <end position="36"/>
    </location>
</feature>
<sequence>MEALQRYAQAGGGQLQATDGAAQQQAGDLQGVLDQLKSGDKKSSSSKDKDDDSDDSDSKDDKKSSDSSDLKDLLSSLGPALQSLNPLGQQSPLSQLGQQSPFGQQGQSPFGQNSPFGPNSTPAGSGVTPAANPFGSVPGATPAGTPAGGGGSTPGTPGSPFDALKTDAEKQAEGGQGGDGKDDPNSKTVTLPNGDKIEAPTVEAAQALRASATSDDATAAYQAAHVDIKTNPGTLVDPSEVQPGDYARWDDGQMSVAAGPGRVMNNGQVVDVNTVATDDQGFEGWYRPPGDDAGGQPPATTPGTTVTASGDK</sequence>